<accession>A0ABT3X2G8</accession>
<keyword evidence="4" id="KW-0961">Cell wall biogenesis/degradation</keyword>
<dbReference type="SUPFAM" id="SSF55846">
    <property type="entry name" value="N-acetylmuramoyl-L-alanine amidase-like"/>
    <property type="match status" value="1"/>
</dbReference>
<dbReference type="SMART" id="SM00644">
    <property type="entry name" value="Ami_2"/>
    <property type="match status" value="1"/>
</dbReference>
<comment type="caution">
    <text evidence="7">The sequence shown here is derived from an EMBL/GenBank/DDBJ whole genome shotgun (WGS) entry which is preliminary data.</text>
</comment>
<evidence type="ECO:0000313" key="8">
    <source>
        <dbReference type="Proteomes" id="UP001208017"/>
    </source>
</evidence>
<proteinExistence type="predicted"/>
<feature type="domain" description="N-acetylmuramoyl-L-alanine amidase" evidence="6">
    <location>
        <begin position="228"/>
        <end position="356"/>
    </location>
</feature>
<dbReference type="InterPro" id="IPR036505">
    <property type="entry name" value="Amidase/PGRP_sf"/>
</dbReference>
<dbReference type="Pfam" id="PF25275">
    <property type="entry name" value="Golvesin_C"/>
    <property type="match status" value="1"/>
</dbReference>
<protein>
    <recommendedName>
        <fullName evidence="2">N-acetylmuramoyl-L-alanine amidase</fullName>
        <ecNumber evidence="2">3.5.1.28</ecNumber>
    </recommendedName>
</protein>
<evidence type="ECO:0000313" key="7">
    <source>
        <dbReference type="EMBL" id="MCX7569811.1"/>
    </source>
</evidence>
<dbReference type="Pfam" id="PF01464">
    <property type="entry name" value="SLT"/>
    <property type="match status" value="1"/>
</dbReference>
<dbReference type="Pfam" id="PF01510">
    <property type="entry name" value="Amidase_2"/>
    <property type="match status" value="1"/>
</dbReference>
<evidence type="ECO:0000256" key="5">
    <source>
        <dbReference type="SAM" id="SignalP"/>
    </source>
</evidence>
<reference evidence="7 8" key="1">
    <citation type="submission" date="2022-11" db="EMBL/GenBank/DDBJ databases">
        <title>Study of microbial diversity in lake waters.</title>
        <authorList>
            <person name="Zhang J."/>
        </authorList>
    </citation>
    <scope>NUCLEOTIDE SEQUENCE [LARGE SCALE GENOMIC DNA]</scope>
    <source>
        <strain evidence="7 8">DT12</strain>
    </source>
</reference>
<evidence type="ECO:0000256" key="2">
    <source>
        <dbReference type="ARBA" id="ARBA00011901"/>
    </source>
</evidence>
<evidence type="ECO:0000256" key="3">
    <source>
        <dbReference type="ARBA" id="ARBA00022801"/>
    </source>
</evidence>
<organism evidence="7 8">
    <name type="scientific">Tumebacillus lacus</name>
    <dbReference type="NCBI Taxonomy" id="2995335"/>
    <lineage>
        <taxon>Bacteria</taxon>
        <taxon>Bacillati</taxon>
        <taxon>Bacillota</taxon>
        <taxon>Bacilli</taxon>
        <taxon>Bacillales</taxon>
        <taxon>Alicyclobacillaceae</taxon>
        <taxon>Tumebacillus</taxon>
    </lineage>
</organism>
<dbReference type="InterPro" id="IPR033803">
    <property type="entry name" value="CBD-like_Golvesin-Xly"/>
</dbReference>
<dbReference type="EMBL" id="JAPMLT010000003">
    <property type="protein sequence ID" value="MCX7569811.1"/>
    <property type="molecule type" value="Genomic_DNA"/>
</dbReference>
<dbReference type="EC" id="3.5.1.28" evidence="2"/>
<dbReference type="GO" id="GO:0008745">
    <property type="term" value="F:N-acetylmuramoyl-L-alanine amidase activity"/>
    <property type="evidence" value="ECO:0007669"/>
    <property type="project" value="UniProtKB-EC"/>
</dbReference>
<dbReference type="SUPFAM" id="SSF53955">
    <property type="entry name" value="Lysozyme-like"/>
    <property type="match status" value="1"/>
</dbReference>
<feature type="chain" id="PRO_5045330374" description="N-acetylmuramoyl-L-alanine amidase" evidence="5">
    <location>
        <begin position="30"/>
        <end position="517"/>
    </location>
</feature>
<keyword evidence="5" id="KW-0732">Signal</keyword>
<dbReference type="Gene3D" id="3.40.80.10">
    <property type="entry name" value="Peptidoglycan recognition protein-like"/>
    <property type="match status" value="1"/>
</dbReference>
<comment type="catalytic activity">
    <reaction evidence="1">
        <text>Hydrolyzes the link between N-acetylmuramoyl residues and L-amino acid residues in certain cell-wall glycopeptides.</text>
        <dbReference type="EC" id="3.5.1.28"/>
    </reaction>
</comment>
<dbReference type="InterPro" id="IPR008258">
    <property type="entry name" value="Transglycosylase_SLT_dom_1"/>
</dbReference>
<dbReference type="InterPro" id="IPR023346">
    <property type="entry name" value="Lysozyme-like_dom_sf"/>
</dbReference>
<dbReference type="InterPro" id="IPR002502">
    <property type="entry name" value="Amidase_domain"/>
</dbReference>
<evidence type="ECO:0000256" key="4">
    <source>
        <dbReference type="ARBA" id="ARBA00023316"/>
    </source>
</evidence>
<dbReference type="RefSeq" id="WP_267151063.1">
    <property type="nucleotide sequence ID" value="NZ_JAPMLT010000003.1"/>
</dbReference>
<sequence length="517" mass="57160">MKKQAWQAAILTAALVFTVTPAVPFAALAQDPALATQATEINLNAAFAQAAEEFSVPQELLMAISYSETRWQDHADEPSKNNGYGLMHLVDNNTQNNLVEAAKGLRLTKKELMTSPLQNIRGGAYLLAQYQKDLDKPLTADLNDWYEAVGLYFESTDKNATVLFADAVFALLKDGVSLTTPQGQSLSIPANPSIEPNKGRYEGVTDLVSIQSTDYGPALWNAAYSGNYQVASRPGSDPINKVIIHDIEGSYSSAINWFKNPDANVSAHYVIRSSDGQITQMVREKDIAWHARTFNTNSIGIEHEGYANQTGWYTDSMYRASAALVKAICEKYGIAMTRDNILAHSELYGNDHTDPGKYWDWQYFMTLVTGVNKNYRVIQVDDSNYENNFFSKYGTASYWRSATGVGLHNQMTYTNGQGTTSVTDNYAIYRPNIPVAGTYEVKVFIPENNAATTNARYHIYYNGGSVTKIVDQSIYNNAWVSLGTYSFASGTTGYVKLADNTTDKVAIGFDAIKFMAR</sequence>
<keyword evidence="8" id="KW-1185">Reference proteome</keyword>
<dbReference type="Proteomes" id="UP001208017">
    <property type="component" value="Unassembled WGS sequence"/>
</dbReference>
<gene>
    <name evidence="7" type="ORF">OS242_07520</name>
</gene>
<feature type="signal peptide" evidence="5">
    <location>
        <begin position="1"/>
        <end position="29"/>
    </location>
</feature>
<dbReference type="InterPro" id="IPR051206">
    <property type="entry name" value="NAMLAA_amidase_2"/>
</dbReference>
<evidence type="ECO:0000259" key="6">
    <source>
        <dbReference type="SMART" id="SM00644"/>
    </source>
</evidence>
<dbReference type="PANTHER" id="PTHR30417">
    <property type="entry name" value="N-ACETYLMURAMOYL-L-ALANINE AMIDASE AMID"/>
    <property type="match status" value="1"/>
</dbReference>
<name>A0ABT3X2G8_9BACL</name>
<dbReference type="PANTHER" id="PTHR30417:SF1">
    <property type="entry name" value="N-ACETYLMURAMOYL-L-ALANINE AMIDASE AMID"/>
    <property type="match status" value="1"/>
</dbReference>
<keyword evidence="3 7" id="KW-0378">Hydrolase</keyword>
<dbReference type="Gene3D" id="1.10.530.10">
    <property type="match status" value="1"/>
</dbReference>
<dbReference type="CDD" id="cd06583">
    <property type="entry name" value="PGRP"/>
    <property type="match status" value="1"/>
</dbReference>
<evidence type="ECO:0000256" key="1">
    <source>
        <dbReference type="ARBA" id="ARBA00001561"/>
    </source>
</evidence>